<accession>A0A098VQ30</accession>
<comment type="subcellular location">
    <subcellularLocation>
        <location evidence="2">Cytoplasm</location>
    </subcellularLocation>
</comment>
<comment type="cofactor">
    <cofactor evidence="1">
        <name>[4Fe-4S] cluster</name>
        <dbReference type="ChEBI" id="CHEBI:49883"/>
    </cofactor>
</comment>
<evidence type="ECO:0000256" key="5">
    <source>
        <dbReference type="ARBA" id="ARBA00022490"/>
    </source>
</evidence>
<keyword evidence="6" id="KW-0479">Metal-binding</keyword>
<dbReference type="GO" id="GO:0016226">
    <property type="term" value="P:iron-sulfur cluster assembly"/>
    <property type="evidence" value="ECO:0007669"/>
    <property type="project" value="InterPro"/>
</dbReference>
<protein>
    <submittedName>
        <fullName evidence="11">Fe-S cluster assembly protein Dre2</fullName>
    </submittedName>
</protein>
<dbReference type="Proteomes" id="UP000029725">
    <property type="component" value="Unassembled WGS sequence"/>
</dbReference>
<evidence type="ECO:0000256" key="7">
    <source>
        <dbReference type="ARBA" id="ARBA00023004"/>
    </source>
</evidence>
<dbReference type="GeneID" id="25260257"/>
<dbReference type="InterPro" id="IPR046408">
    <property type="entry name" value="CIAPIN1"/>
</dbReference>
<name>A0A098VQ30_9MICR</name>
<comment type="caution">
    <text evidence="11">The sequence shown here is derived from an EMBL/GenBank/DDBJ whole genome shotgun (WGS) entry which is preliminary data.</text>
</comment>
<proteinExistence type="inferred from homology"/>
<dbReference type="GO" id="GO:0051539">
    <property type="term" value="F:4 iron, 4 sulfur cluster binding"/>
    <property type="evidence" value="ECO:0007669"/>
    <property type="project" value="UniProtKB-KW"/>
</dbReference>
<dbReference type="VEuPathDB" id="MicrosporidiaDB:DI09_52p220"/>
<evidence type="ECO:0000256" key="8">
    <source>
        <dbReference type="ARBA" id="ARBA00023014"/>
    </source>
</evidence>
<evidence type="ECO:0000313" key="12">
    <source>
        <dbReference type="Proteomes" id="UP000029725"/>
    </source>
</evidence>
<keyword evidence="7" id="KW-0408">Iron</keyword>
<dbReference type="GO" id="GO:0005737">
    <property type="term" value="C:cytoplasm"/>
    <property type="evidence" value="ECO:0007669"/>
    <property type="project" value="UniProtKB-SubCell"/>
</dbReference>
<keyword evidence="5" id="KW-0963">Cytoplasm</keyword>
<reference evidence="11 12" key="1">
    <citation type="submission" date="2014-04" db="EMBL/GenBank/DDBJ databases">
        <title>A new species of microsporidia sheds light on the evolution of extreme parasitism.</title>
        <authorList>
            <person name="Haag K.L."/>
            <person name="James T.Y."/>
            <person name="Larsson R."/>
            <person name="Schaer T.M."/>
            <person name="Refardt D."/>
            <person name="Pombert J.-F."/>
            <person name="Ebert D."/>
        </authorList>
    </citation>
    <scope>NUCLEOTIDE SEQUENCE [LARGE SCALE GENOMIC DNA]</scope>
    <source>
        <strain evidence="11 12">UGP3</strain>
        <tissue evidence="11">Spores</tissue>
    </source>
</reference>
<comment type="similarity">
    <text evidence="3">Belongs to the anamorsin family.</text>
</comment>
<dbReference type="HOGENOM" id="CLU_121509_1_0_1"/>
<evidence type="ECO:0000259" key="10">
    <source>
        <dbReference type="Pfam" id="PF05093"/>
    </source>
</evidence>
<organism evidence="11 12">
    <name type="scientific">Mitosporidium daphniae</name>
    <dbReference type="NCBI Taxonomy" id="1485682"/>
    <lineage>
        <taxon>Eukaryota</taxon>
        <taxon>Fungi</taxon>
        <taxon>Fungi incertae sedis</taxon>
        <taxon>Microsporidia</taxon>
        <taxon>Mitosporidium</taxon>
    </lineage>
</organism>
<evidence type="ECO:0000256" key="4">
    <source>
        <dbReference type="ARBA" id="ARBA00022485"/>
    </source>
</evidence>
<dbReference type="GO" id="GO:0046872">
    <property type="term" value="F:metal ion binding"/>
    <property type="evidence" value="ECO:0007669"/>
    <property type="project" value="UniProtKB-KW"/>
</dbReference>
<evidence type="ECO:0000256" key="1">
    <source>
        <dbReference type="ARBA" id="ARBA00001966"/>
    </source>
</evidence>
<gene>
    <name evidence="11" type="ORF">DI09_52p220</name>
</gene>
<keyword evidence="9" id="KW-0496">Mitochondrion</keyword>
<dbReference type="EMBL" id="JMKJ01000477">
    <property type="protein sequence ID" value="KGG50869.1"/>
    <property type="molecule type" value="Genomic_DNA"/>
</dbReference>
<keyword evidence="8" id="KW-0411">Iron-sulfur</keyword>
<keyword evidence="12" id="KW-1185">Reference proteome</keyword>
<feature type="domain" description="Anamorsin C-terminal" evidence="10">
    <location>
        <begin position="50"/>
        <end position="81"/>
    </location>
</feature>
<dbReference type="AlphaFoldDB" id="A0A098VQ30"/>
<feature type="domain" description="Anamorsin C-terminal" evidence="10">
    <location>
        <begin position="84"/>
        <end position="122"/>
    </location>
</feature>
<evidence type="ECO:0000256" key="3">
    <source>
        <dbReference type="ARBA" id="ARBA00008169"/>
    </source>
</evidence>
<sequence>MDLNIPIGTKVPLPFSWKKAVEDENPQAVRFTESELILPDQNTKNTALGDECSPSNVSARKKACKNCTCGLAEEISSEIRSTPSVEVPKGGCGSCYLGDAFRCSSCPYLGLPAFRPGEQVKLDLSNDSI</sequence>
<dbReference type="InterPro" id="IPR007785">
    <property type="entry name" value="Anamorsin"/>
</dbReference>
<dbReference type="Pfam" id="PF05093">
    <property type="entry name" value="CIAPIN1"/>
    <property type="match status" value="2"/>
</dbReference>
<evidence type="ECO:0000256" key="2">
    <source>
        <dbReference type="ARBA" id="ARBA00004496"/>
    </source>
</evidence>
<dbReference type="OrthoDB" id="311633at2759"/>
<evidence type="ECO:0000313" key="11">
    <source>
        <dbReference type="EMBL" id="KGG50869.1"/>
    </source>
</evidence>
<evidence type="ECO:0000256" key="6">
    <source>
        <dbReference type="ARBA" id="ARBA00022723"/>
    </source>
</evidence>
<evidence type="ECO:0000256" key="9">
    <source>
        <dbReference type="ARBA" id="ARBA00023128"/>
    </source>
</evidence>
<dbReference type="RefSeq" id="XP_013237296.1">
    <property type="nucleotide sequence ID" value="XM_013381842.1"/>
</dbReference>
<dbReference type="PANTHER" id="PTHR13273:SF14">
    <property type="entry name" value="ANAMORSIN"/>
    <property type="match status" value="1"/>
</dbReference>
<dbReference type="PANTHER" id="PTHR13273">
    <property type="entry name" value="ANAMORSIN"/>
    <property type="match status" value="1"/>
</dbReference>
<keyword evidence="4" id="KW-0004">4Fe-4S</keyword>